<feature type="region of interest" description="Disordered" evidence="1">
    <location>
        <begin position="1"/>
        <end position="26"/>
    </location>
</feature>
<proteinExistence type="predicted"/>
<keyword evidence="4" id="KW-1185">Reference proteome</keyword>
<feature type="transmembrane region" description="Helical" evidence="2">
    <location>
        <begin position="106"/>
        <end position="129"/>
    </location>
</feature>
<feature type="compositionally biased region" description="Polar residues" evidence="1">
    <location>
        <begin position="1"/>
        <end position="17"/>
    </location>
</feature>
<feature type="transmembrane region" description="Helical" evidence="2">
    <location>
        <begin position="149"/>
        <end position="172"/>
    </location>
</feature>
<dbReference type="EMBL" id="CP099489">
    <property type="protein sequence ID" value="USQ80007.1"/>
    <property type="molecule type" value="Genomic_DNA"/>
</dbReference>
<evidence type="ECO:0000313" key="3">
    <source>
        <dbReference type="EMBL" id="USQ80007.1"/>
    </source>
</evidence>
<name>A0ABY4YV19_9MICO</name>
<feature type="transmembrane region" description="Helical" evidence="2">
    <location>
        <begin position="248"/>
        <end position="272"/>
    </location>
</feature>
<keyword evidence="2" id="KW-0812">Transmembrane</keyword>
<feature type="transmembrane region" description="Helical" evidence="2">
    <location>
        <begin position="193"/>
        <end position="213"/>
    </location>
</feature>
<feature type="transmembrane region" description="Helical" evidence="2">
    <location>
        <begin position="34"/>
        <end position="53"/>
    </location>
</feature>
<gene>
    <name evidence="3" type="ORF">NF556_20880</name>
</gene>
<evidence type="ECO:0000256" key="2">
    <source>
        <dbReference type="SAM" id="Phobius"/>
    </source>
</evidence>
<evidence type="ECO:0000313" key="4">
    <source>
        <dbReference type="Proteomes" id="UP001056455"/>
    </source>
</evidence>
<feature type="transmembrane region" description="Helical" evidence="2">
    <location>
        <begin position="219"/>
        <end position="236"/>
    </location>
</feature>
<keyword evidence="2" id="KW-1133">Transmembrane helix</keyword>
<organism evidence="3 4">
    <name type="scientific">Ornithinimicrobium faecis</name>
    <dbReference type="NCBI Taxonomy" id="2934158"/>
    <lineage>
        <taxon>Bacteria</taxon>
        <taxon>Bacillati</taxon>
        <taxon>Actinomycetota</taxon>
        <taxon>Actinomycetes</taxon>
        <taxon>Micrococcales</taxon>
        <taxon>Ornithinimicrobiaceae</taxon>
        <taxon>Ornithinimicrobium</taxon>
    </lineage>
</organism>
<protein>
    <submittedName>
        <fullName evidence="3">Uncharacterized protein</fullName>
    </submittedName>
</protein>
<feature type="transmembrane region" description="Helical" evidence="2">
    <location>
        <begin position="284"/>
        <end position="306"/>
    </location>
</feature>
<accession>A0ABY4YV19</accession>
<evidence type="ECO:0000256" key="1">
    <source>
        <dbReference type="SAM" id="MobiDB-lite"/>
    </source>
</evidence>
<sequence length="311" mass="32408">MNTRTSSAPATRQPTTTHRPDSGSLPPVGPARRALAGFAALTTLPYLALKVSWLAGMRTGLNDPEFGHSSTMFWLNSLTMGLDVVALVLAVIFLTRRGLRAPAWLVLPPMWIGAGLLGQILLALPLAVFVNTVAPSHPPTDEIPPLADWVYPLVYAGFAGLGIGLLGAFAIYARQRWGGRSLPPVTARARRMLRGAAVLIVGAGVVHTVVSGVPLDARLLDLAVAVVTAAALLALGRPSLRGRRATTALVVAFVGTGAVVAWGTYLGVITAIPNELVGQTETDWATVGGAALRMAAGFVGVGALAVRLTRR</sequence>
<reference evidence="3" key="1">
    <citation type="submission" date="2022-06" db="EMBL/GenBank/DDBJ databases">
        <title>Ornithinimicrobium HY1793.</title>
        <authorList>
            <person name="Huang Y."/>
        </authorList>
    </citation>
    <scope>NUCLEOTIDE SEQUENCE</scope>
    <source>
        <strain evidence="3">HY1793</strain>
    </source>
</reference>
<feature type="transmembrane region" description="Helical" evidence="2">
    <location>
        <begin position="73"/>
        <end position="94"/>
    </location>
</feature>
<keyword evidence="2" id="KW-0472">Membrane</keyword>
<dbReference type="Proteomes" id="UP001056455">
    <property type="component" value="Chromosome"/>
</dbReference>
<dbReference type="RefSeq" id="WP_252593252.1">
    <property type="nucleotide sequence ID" value="NZ_CP099489.1"/>
</dbReference>